<dbReference type="OrthoDB" id="3828153at2"/>
<name>A0A1G8F6G5_9ACTN</name>
<organism evidence="2 3">
    <name type="scientific">Sinosporangium album</name>
    <dbReference type="NCBI Taxonomy" id="504805"/>
    <lineage>
        <taxon>Bacteria</taxon>
        <taxon>Bacillati</taxon>
        <taxon>Actinomycetota</taxon>
        <taxon>Actinomycetes</taxon>
        <taxon>Streptosporangiales</taxon>
        <taxon>Streptosporangiaceae</taxon>
        <taxon>Sinosporangium</taxon>
    </lineage>
</organism>
<proteinExistence type="predicted"/>
<evidence type="ECO:0000313" key="2">
    <source>
        <dbReference type="EMBL" id="SDH77695.1"/>
    </source>
</evidence>
<dbReference type="AlphaFoldDB" id="A0A1G8F6G5"/>
<accession>A0A1G8F6G5</accession>
<dbReference type="STRING" id="504805.SAMN05421505_12272"/>
<reference evidence="2 3" key="1">
    <citation type="submission" date="2016-10" db="EMBL/GenBank/DDBJ databases">
        <authorList>
            <person name="de Groot N.N."/>
        </authorList>
    </citation>
    <scope>NUCLEOTIDE SEQUENCE [LARGE SCALE GENOMIC DNA]</scope>
    <source>
        <strain evidence="2 3">CPCC 201354</strain>
    </source>
</reference>
<dbReference type="Proteomes" id="UP000198923">
    <property type="component" value="Unassembled WGS sequence"/>
</dbReference>
<sequence>MRPFARKSASAVTDQAITRFWAWWEEARPELDTLASAADNDKPTEVIASAVSAIHPDLAVEVSSGLLARHSLTVTAAGDPELRSTAHRWARSAPEGDGTWEFYPSRQPILGAVELTLDADGRELALDQMLLGLRVPRDRPRLDVAAYHPVFEDIGDDERMEATLLALDSLLGEDEVARWIGEITTAAFPPIDAVAAAHLPAVVNDLASGYEDGQWSLLEGRTEDGSKIVAVARMPLRQVDHPLFDQHIAITLPYTHASEEGLPAEPSLSALNGFEERLNAEVDAQRDEAVVVVHMSLAGRRLIHVYADPAADVPPRLKKLVGTWTEGRAQMDVGDDPGWIAISPFLS</sequence>
<dbReference type="EMBL" id="FNCN01000022">
    <property type="protein sequence ID" value="SDH77695.1"/>
    <property type="molecule type" value="Genomic_DNA"/>
</dbReference>
<evidence type="ECO:0000313" key="3">
    <source>
        <dbReference type="Proteomes" id="UP000198923"/>
    </source>
</evidence>
<dbReference type="RefSeq" id="WP_093172669.1">
    <property type="nucleotide sequence ID" value="NZ_FNCN01000022.1"/>
</dbReference>
<feature type="domain" description="DUF695" evidence="1">
    <location>
        <begin position="214"/>
        <end position="341"/>
    </location>
</feature>
<dbReference type="Pfam" id="PF05117">
    <property type="entry name" value="DUF695"/>
    <property type="match status" value="1"/>
</dbReference>
<gene>
    <name evidence="2" type="ORF">SAMN05421505_12272</name>
</gene>
<keyword evidence="3" id="KW-1185">Reference proteome</keyword>
<evidence type="ECO:0000259" key="1">
    <source>
        <dbReference type="Pfam" id="PF05117"/>
    </source>
</evidence>
<protein>
    <recommendedName>
        <fullName evidence="1">DUF695 domain-containing protein</fullName>
    </recommendedName>
</protein>
<dbReference type="InterPro" id="IPR016097">
    <property type="entry name" value="DUF695"/>
</dbReference>